<accession>A0A401TWH3</accession>
<feature type="region of interest" description="Disordered" evidence="1">
    <location>
        <begin position="1"/>
        <end position="30"/>
    </location>
</feature>
<proteinExistence type="predicted"/>
<protein>
    <submittedName>
        <fullName evidence="2">Uncharacterized protein</fullName>
    </submittedName>
</protein>
<feature type="non-terminal residue" evidence="2">
    <location>
        <position position="1"/>
    </location>
</feature>
<gene>
    <name evidence="2" type="ORF">chiPu_0031356</name>
</gene>
<sequence length="30" mass="3462">LFDLGTRHEEESGGVPETETERDETRRESV</sequence>
<name>A0A401TWH3_CHIPU</name>
<dbReference type="AlphaFoldDB" id="A0A401TWH3"/>
<comment type="caution">
    <text evidence="2">The sequence shown here is derived from an EMBL/GenBank/DDBJ whole genome shotgun (WGS) entry which is preliminary data.</text>
</comment>
<dbReference type="Proteomes" id="UP000287033">
    <property type="component" value="Unassembled WGS sequence"/>
</dbReference>
<evidence type="ECO:0000313" key="3">
    <source>
        <dbReference type="Proteomes" id="UP000287033"/>
    </source>
</evidence>
<evidence type="ECO:0000256" key="1">
    <source>
        <dbReference type="SAM" id="MobiDB-lite"/>
    </source>
</evidence>
<feature type="compositionally biased region" description="Basic and acidic residues" evidence="1">
    <location>
        <begin position="1"/>
        <end position="11"/>
    </location>
</feature>
<organism evidence="2 3">
    <name type="scientific">Chiloscyllium punctatum</name>
    <name type="common">Brownbanded bambooshark</name>
    <name type="synonym">Hemiscyllium punctatum</name>
    <dbReference type="NCBI Taxonomy" id="137246"/>
    <lineage>
        <taxon>Eukaryota</taxon>
        <taxon>Metazoa</taxon>
        <taxon>Chordata</taxon>
        <taxon>Craniata</taxon>
        <taxon>Vertebrata</taxon>
        <taxon>Chondrichthyes</taxon>
        <taxon>Elasmobranchii</taxon>
        <taxon>Galeomorphii</taxon>
        <taxon>Galeoidea</taxon>
        <taxon>Orectolobiformes</taxon>
        <taxon>Hemiscylliidae</taxon>
        <taxon>Chiloscyllium</taxon>
    </lineage>
</organism>
<keyword evidence="3" id="KW-1185">Reference proteome</keyword>
<evidence type="ECO:0000313" key="2">
    <source>
        <dbReference type="EMBL" id="GCC46970.1"/>
    </source>
</evidence>
<dbReference type="EMBL" id="BEZZ01207867">
    <property type="protein sequence ID" value="GCC46970.1"/>
    <property type="molecule type" value="Genomic_DNA"/>
</dbReference>
<reference evidence="2 3" key="1">
    <citation type="journal article" date="2018" name="Nat. Ecol. Evol.">
        <title>Shark genomes provide insights into elasmobranch evolution and the origin of vertebrates.</title>
        <authorList>
            <person name="Hara Y"/>
            <person name="Yamaguchi K"/>
            <person name="Onimaru K"/>
            <person name="Kadota M"/>
            <person name="Koyanagi M"/>
            <person name="Keeley SD"/>
            <person name="Tatsumi K"/>
            <person name="Tanaka K"/>
            <person name="Motone F"/>
            <person name="Kageyama Y"/>
            <person name="Nozu R"/>
            <person name="Adachi N"/>
            <person name="Nishimura O"/>
            <person name="Nakagawa R"/>
            <person name="Tanegashima C"/>
            <person name="Kiyatake I"/>
            <person name="Matsumoto R"/>
            <person name="Murakumo K"/>
            <person name="Nishida K"/>
            <person name="Terakita A"/>
            <person name="Kuratani S"/>
            <person name="Sato K"/>
            <person name="Hyodo S Kuraku.S."/>
        </authorList>
    </citation>
    <scope>NUCLEOTIDE SEQUENCE [LARGE SCALE GENOMIC DNA]</scope>
</reference>